<dbReference type="CDD" id="cd01734">
    <property type="entry name" value="YlxS_C"/>
    <property type="match status" value="1"/>
</dbReference>
<feature type="domain" description="Ribosome maturation factor RimP N-terminal" evidence="4">
    <location>
        <begin position="12"/>
        <end position="83"/>
    </location>
</feature>
<keyword evidence="7" id="KW-1185">Reference proteome</keyword>
<evidence type="ECO:0000259" key="4">
    <source>
        <dbReference type="Pfam" id="PF02576"/>
    </source>
</evidence>
<evidence type="ECO:0000256" key="3">
    <source>
        <dbReference type="HAMAP-Rule" id="MF_01077"/>
    </source>
</evidence>
<dbReference type="OrthoDB" id="9805006at2"/>
<dbReference type="InterPro" id="IPR036847">
    <property type="entry name" value="RimP_C_sf"/>
</dbReference>
<keyword evidence="2 3" id="KW-0690">Ribosome biogenesis</keyword>
<dbReference type="EMBL" id="SWCI01000004">
    <property type="protein sequence ID" value="TKB49282.1"/>
    <property type="molecule type" value="Genomic_DNA"/>
</dbReference>
<feature type="domain" description="Ribosome maturation factor RimP C-terminal" evidence="5">
    <location>
        <begin position="86"/>
        <end position="151"/>
    </location>
</feature>
<dbReference type="Gene3D" id="3.30.300.70">
    <property type="entry name" value="RimP-like superfamily, N-terminal"/>
    <property type="match status" value="1"/>
</dbReference>
<dbReference type="Proteomes" id="UP000305674">
    <property type="component" value="Unassembled WGS sequence"/>
</dbReference>
<reference evidence="6 7" key="1">
    <citation type="submission" date="2019-04" db="EMBL/GenBank/DDBJ databases">
        <authorList>
            <person name="Hwang J.C."/>
        </authorList>
    </citation>
    <scope>NUCLEOTIDE SEQUENCE [LARGE SCALE GENOMIC DNA]</scope>
    <source>
        <strain evidence="6 7">IMCC35001</strain>
    </source>
</reference>
<dbReference type="HAMAP" id="MF_01077">
    <property type="entry name" value="RimP"/>
    <property type="match status" value="1"/>
</dbReference>
<organism evidence="6 7">
    <name type="scientific">Ferrimonas sediminicola</name>
    <dbReference type="NCBI Taxonomy" id="2569538"/>
    <lineage>
        <taxon>Bacteria</taxon>
        <taxon>Pseudomonadati</taxon>
        <taxon>Pseudomonadota</taxon>
        <taxon>Gammaproteobacteria</taxon>
        <taxon>Alteromonadales</taxon>
        <taxon>Ferrimonadaceae</taxon>
        <taxon>Ferrimonas</taxon>
    </lineage>
</organism>
<keyword evidence="1 3" id="KW-0963">Cytoplasm</keyword>
<dbReference type="PANTHER" id="PTHR33867">
    <property type="entry name" value="RIBOSOME MATURATION FACTOR RIMP"/>
    <property type="match status" value="1"/>
</dbReference>
<dbReference type="NCBIfam" id="NF000927">
    <property type="entry name" value="PRK00092.1-1"/>
    <property type="match status" value="1"/>
</dbReference>
<dbReference type="Pfam" id="PF02576">
    <property type="entry name" value="RimP_N"/>
    <property type="match status" value="1"/>
</dbReference>
<dbReference type="RefSeq" id="WP_136852649.1">
    <property type="nucleotide sequence ID" value="NZ_SWCI01000004.1"/>
</dbReference>
<gene>
    <name evidence="3 6" type="primary">rimP</name>
    <name evidence="6" type="ORF">FCL40_08060</name>
</gene>
<dbReference type="GO" id="GO:0000028">
    <property type="term" value="P:ribosomal small subunit assembly"/>
    <property type="evidence" value="ECO:0007669"/>
    <property type="project" value="TreeGrafter"/>
</dbReference>
<dbReference type="Pfam" id="PF17384">
    <property type="entry name" value="DUF150_C"/>
    <property type="match status" value="1"/>
</dbReference>
<dbReference type="Gene3D" id="2.30.30.180">
    <property type="entry name" value="Ribosome maturation factor RimP, C-terminal domain"/>
    <property type="match status" value="1"/>
</dbReference>
<comment type="similarity">
    <text evidence="3">Belongs to the RimP family.</text>
</comment>
<comment type="subcellular location">
    <subcellularLocation>
        <location evidence="3">Cytoplasm</location>
    </subcellularLocation>
</comment>
<name>A0A4U1BE15_9GAMM</name>
<comment type="caution">
    <text evidence="6">The sequence shown here is derived from an EMBL/GenBank/DDBJ whole genome shotgun (WGS) entry which is preliminary data.</text>
</comment>
<accession>A0A4U1BE15</accession>
<dbReference type="SUPFAM" id="SSF75420">
    <property type="entry name" value="YhbC-like, N-terminal domain"/>
    <property type="match status" value="1"/>
</dbReference>
<dbReference type="GO" id="GO:0005829">
    <property type="term" value="C:cytosol"/>
    <property type="evidence" value="ECO:0007669"/>
    <property type="project" value="TreeGrafter"/>
</dbReference>
<dbReference type="GO" id="GO:0006412">
    <property type="term" value="P:translation"/>
    <property type="evidence" value="ECO:0007669"/>
    <property type="project" value="TreeGrafter"/>
</dbReference>
<proteinExistence type="inferred from homology"/>
<evidence type="ECO:0000259" key="5">
    <source>
        <dbReference type="Pfam" id="PF17384"/>
    </source>
</evidence>
<evidence type="ECO:0000256" key="2">
    <source>
        <dbReference type="ARBA" id="ARBA00022517"/>
    </source>
</evidence>
<dbReference type="SUPFAM" id="SSF74942">
    <property type="entry name" value="YhbC-like, C-terminal domain"/>
    <property type="match status" value="1"/>
</dbReference>
<evidence type="ECO:0000256" key="1">
    <source>
        <dbReference type="ARBA" id="ARBA00022490"/>
    </source>
</evidence>
<sequence>MATLEQRLTEMLQEPVVALGYELVGIQYVRAGSHSTLRVFIDHENGITVEDCAEVSRQVGAVLDVEDPISTEYNLEVSSPGIERPLFTPAHYQRFIGEEVNLLLNMPMEGKRKLKGEIKAVDGEMITLSVQGKDQEVALANVRQAHLVAKF</sequence>
<comment type="function">
    <text evidence="3">Required for maturation of 30S ribosomal subunits.</text>
</comment>
<protein>
    <recommendedName>
        <fullName evidence="3">Ribosome maturation factor RimP</fullName>
    </recommendedName>
</protein>
<evidence type="ECO:0000313" key="6">
    <source>
        <dbReference type="EMBL" id="TKB49282.1"/>
    </source>
</evidence>
<evidence type="ECO:0000313" key="7">
    <source>
        <dbReference type="Proteomes" id="UP000305674"/>
    </source>
</evidence>
<dbReference type="InterPro" id="IPR028998">
    <property type="entry name" value="RimP_C"/>
</dbReference>
<dbReference type="InterPro" id="IPR028989">
    <property type="entry name" value="RimP_N"/>
</dbReference>
<dbReference type="FunFam" id="3.30.300.70:FF:000001">
    <property type="entry name" value="Ribosome maturation factor RimP"/>
    <property type="match status" value="1"/>
</dbReference>
<dbReference type="AlphaFoldDB" id="A0A4U1BE15"/>
<dbReference type="InterPro" id="IPR035956">
    <property type="entry name" value="RimP_N_sf"/>
</dbReference>
<dbReference type="PANTHER" id="PTHR33867:SF1">
    <property type="entry name" value="RIBOSOME MATURATION FACTOR RIMP"/>
    <property type="match status" value="1"/>
</dbReference>
<dbReference type="InterPro" id="IPR003728">
    <property type="entry name" value="Ribosome_maturation_RimP"/>
</dbReference>